<evidence type="ECO:0000256" key="1">
    <source>
        <dbReference type="SAM" id="MobiDB-lite"/>
    </source>
</evidence>
<evidence type="ECO:0000313" key="3">
    <source>
        <dbReference type="Proteomes" id="UP001217089"/>
    </source>
</evidence>
<feature type="compositionally biased region" description="Basic and acidic residues" evidence="1">
    <location>
        <begin position="65"/>
        <end position="75"/>
    </location>
</feature>
<feature type="region of interest" description="Disordered" evidence="1">
    <location>
        <begin position="30"/>
        <end position="108"/>
    </location>
</feature>
<feature type="region of interest" description="Disordered" evidence="1">
    <location>
        <begin position="271"/>
        <end position="295"/>
    </location>
</feature>
<dbReference type="PANTHER" id="PTHR37352:SF1">
    <property type="entry name" value="TESTIS-SPECIFIC GENE 13 PROTEIN"/>
    <property type="match status" value="1"/>
</dbReference>
<dbReference type="Proteomes" id="UP001217089">
    <property type="component" value="Unassembled WGS sequence"/>
</dbReference>
<keyword evidence="3" id="KW-1185">Reference proteome</keyword>
<feature type="region of interest" description="Disordered" evidence="1">
    <location>
        <begin position="529"/>
        <end position="558"/>
    </location>
</feature>
<feature type="compositionally biased region" description="Polar residues" evidence="1">
    <location>
        <begin position="76"/>
        <end position="85"/>
    </location>
</feature>
<feature type="region of interest" description="Disordered" evidence="1">
    <location>
        <begin position="195"/>
        <end position="216"/>
    </location>
</feature>
<feature type="region of interest" description="Disordered" evidence="1">
    <location>
        <begin position="225"/>
        <end position="244"/>
    </location>
</feature>
<feature type="compositionally biased region" description="Polar residues" evidence="1">
    <location>
        <begin position="30"/>
        <end position="53"/>
    </location>
</feature>
<accession>A0ABQ9EFF7</accession>
<proteinExistence type="predicted"/>
<comment type="caution">
    <text evidence="2">The sequence shown here is derived from an EMBL/GenBank/DDBJ whole genome shotgun (WGS) entry which is preliminary data.</text>
</comment>
<name>A0ABQ9EFF7_TEGGR</name>
<dbReference type="PANTHER" id="PTHR37352">
    <property type="entry name" value="TESTIS-SPECIFIC GENE 13 PROTEIN"/>
    <property type="match status" value="1"/>
</dbReference>
<sequence length="558" mass="64958">MTTKHGSHLTSTLPAVLKEYLPEYEPKQTVYLQSGTRSRNVSQSTPILESTDVQEPANVQEPEEDTVRVKSEKTQPLRSTSSSQKNAKRKNDQKFAELSAKWDSTRHEGIEDRYEKLREKVLSQREIIRKQDEVAKQRKLQLLQEEQQQKEAEKARKHNIEDSLLQIAKQSLEEDRKTYLQEKRTRLQEAKALEKAKKEQQNLQEVPKPTPSDKMPLKKTAFKASLPPMSRTPSNLDIQPEMRKPSSPIKEDLEWHQEQLYKVFGNQADDFLNPKIEQPPKKANQSKLQKQGGRAGAQRLWEILRKESLLRLLQEDKRVPIELKEAYSAFVRQGLQKNWKYIPRSFASSEDVPDLRRLQDHSVQVRVRKKKHKTDLMFRASQSNKDRTEILTHNNPLPNINEEDNLESSVGRYLPSWLDIASEASEPEYMKWVTDNQEMRHDEDAEDRGDNIQSMGDEYDTLDQDLIMLMARKRKPEPKPKYIFLREKDATCKGKFSEKFKDQRDNKDIPKAFNDIRLPDFKSHSVMGDMDSGVPLSAKSDDRLSCQSAPLPDIRHRT</sequence>
<reference evidence="2 3" key="1">
    <citation type="submission" date="2022-12" db="EMBL/GenBank/DDBJ databases">
        <title>Chromosome-level genome of Tegillarca granosa.</title>
        <authorList>
            <person name="Kim J."/>
        </authorList>
    </citation>
    <scope>NUCLEOTIDE SEQUENCE [LARGE SCALE GENOMIC DNA]</scope>
    <source>
        <strain evidence="2">Teg-2019</strain>
        <tissue evidence="2">Adductor muscle</tissue>
    </source>
</reference>
<gene>
    <name evidence="2" type="ORF">KUTeg_021162</name>
</gene>
<dbReference type="EMBL" id="JARBDR010000918">
    <property type="protein sequence ID" value="KAJ8302175.1"/>
    <property type="molecule type" value="Genomic_DNA"/>
</dbReference>
<protein>
    <submittedName>
        <fullName evidence="2">Uncharacterized protein</fullName>
    </submittedName>
</protein>
<dbReference type="InterPro" id="IPR029241">
    <property type="entry name" value="TSGA13"/>
</dbReference>
<evidence type="ECO:0000313" key="2">
    <source>
        <dbReference type="EMBL" id="KAJ8302175.1"/>
    </source>
</evidence>
<organism evidence="2 3">
    <name type="scientific">Tegillarca granosa</name>
    <name type="common">Malaysian cockle</name>
    <name type="synonym">Anadara granosa</name>
    <dbReference type="NCBI Taxonomy" id="220873"/>
    <lineage>
        <taxon>Eukaryota</taxon>
        <taxon>Metazoa</taxon>
        <taxon>Spiralia</taxon>
        <taxon>Lophotrochozoa</taxon>
        <taxon>Mollusca</taxon>
        <taxon>Bivalvia</taxon>
        <taxon>Autobranchia</taxon>
        <taxon>Pteriomorphia</taxon>
        <taxon>Arcoida</taxon>
        <taxon>Arcoidea</taxon>
        <taxon>Arcidae</taxon>
        <taxon>Tegillarca</taxon>
    </lineage>
</organism>